<organism evidence="1 2">
    <name type="scientific">Cohnella herbarum</name>
    <dbReference type="NCBI Taxonomy" id="2728023"/>
    <lineage>
        <taxon>Bacteria</taxon>
        <taxon>Bacillati</taxon>
        <taxon>Bacillota</taxon>
        <taxon>Bacilli</taxon>
        <taxon>Bacillales</taxon>
        <taxon>Paenibacillaceae</taxon>
        <taxon>Cohnella</taxon>
    </lineage>
</organism>
<sequence>MKPSIHDVIIDLLISYSTKENVPSVSEILSVENALPLVEEHLEPGTYHSYVEWVERNKERYL</sequence>
<keyword evidence="2" id="KW-1185">Reference proteome</keyword>
<accession>A0A7Z2ZL86</accession>
<dbReference type="AlphaFoldDB" id="A0A7Z2ZL86"/>
<dbReference type="Proteomes" id="UP000502248">
    <property type="component" value="Chromosome"/>
</dbReference>
<reference evidence="1 2" key="1">
    <citation type="submission" date="2020-04" db="EMBL/GenBank/DDBJ databases">
        <title>Genome sequencing of novel species.</title>
        <authorList>
            <person name="Heo J."/>
            <person name="Kim S.-J."/>
            <person name="Kim J.-S."/>
            <person name="Hong S.-B."/>
            <person name="Kwon S.-W."/>
        </authorList>
    </citation>
    <scope>NUCLEOTIDE SEQUENCE [LARGE SCALE GENOMIC DNA]</scope>
    <source>
        <strain evidence="1 2">MFER-1</strain>
    </source>
</reference>
<gene>
    <name evidence="1" type="ORF">HH215_12890</name>
</gene>
<dbReference type="EMBL" id="CP051680">
    <property type="protein sequence ID" value="QJD83991.1"/>
    <property type="molecule type" value="Genomic_DNA"/>
</dbReference>
<dbReference type="RefSeq" id="WP_169280277.1">
    <property type="nucleotide sequence ID" value="NZ_CP051680.1"/>
</dbReference>
<protein>
    <submittedName>
        <fullName evidence="1">Uncharacterized protein</fullName>
    </submittedName>
</protein>
<evidence type="ECO:0000313" key="2">
    <source>
        <dbReference type="Proteomes" id="UP000502248"/>
    </source>
</evidence>
<dbReference type="KEGG" id="cheb:HH215_12890"/>
<name>A0A7Z2ZL86_9BACL</name>
<proteinExistence type="predicted"/>
<evidence type="ECO:0000313" key="1">
    <source>
        <dbReference type="EMBL" id="QJD83991.1"/>
    </source>
</evidence>